<organism evidence="5 6">
    <name type="scientific">Sitophilus oryzae</name>
    <name type="common">Rice weevil</name>
    <name type="synonym">Curculio oryzae</name>
    <dbReference type="NCBI Taxonomy" id="7048"/>
    <lineage>
        <taxon>Eukaryota</taxon>
        <taxon>Metazoa</taxon>
        <taxon>Ecdysozoa</taxon>
        <taxon>Arthropoda</taxon>
        <taxon>Hexapoda</taxon>
        <taxon>Insecta</taxon>
        <taxon>Pterygota</taxon>
        <taxon>Neoptera</taxon>
        <taxon>Endopterygota</taxon>
        <taxon>Coleoptera</taxon>
        <taxon>Polyphaga</taxon>
        <taxon>Cucujiformia</taxon>
        <taxon>Curculionidae</taxon>
        <taxon>Dryophthorinae</taxon>
        <taxon>Sitophilus</taxon>
    </lineage>
</organism>
<feature type="compositionally biased region" description="Polar residues" evidence="3">
    <location>
        <begin position="308"/>
        <end position="317"/>
    </location>
</feature>
<feature type="region of interest" description="Disordered" evidence="3">
    <location>
        <begin position="308"/>
        <end position="379"/>
    </location>
</feature>
<dbReference type="SUPFAM" id="SSF81296">
    <property type="entry name" value="E set domains"/>
    <property type="match status" value="2"/>
</dbReference>
<dbReference type="Pfam" id="PF02752">
    <property type="entry name" value="Arrestin_C"/>
    <property type="match status" value="1"/>
</dbReference>
<dbReference type="GeneID" id="115888735"/>
<dbReference type="PRINTS" id="PR00309">
    <property type="entry name" value="ARRESTIN"/>
</dbReference>
<evidence type="ECO:0000313" key="6">
    <source>
        <dbReference type="RefSeq" id="XP_030764416.1"/>
    </source>
</evidence>
<dbReference type="Proteomes" id="UP000504635">
    <property type="component" value="Unplaced"/>
</dbReference>
<evidence type="ECO:0000259" key="4">
    <source>
        <dbReference type="SMART" id="SM01017"/>
    </source>
</evidence>
<dbReference type="KEGG" id="soy:115888735"/>
<evidence type="ECO:0000256" key="3">
    <source>
        <dbReference type="SAM" id="MobiDB-lite"/>
    </source>
</evidence>
<keyword evidence="5" id="KW-1185">Reference proteome</keyword>
<feature type="compositionally biased region" description="Polar residues" evidence="3">
    <location>
        <begin position="31"/>
        <end position="40"/>
    </location>
</feature>
<feature type="compositionally biased region" description="Polar residues" evidence="3">
    <location>
        <begin position="331"/>
        <end position="342"/>
    </location>
</feature>
<accession>A0A6J2YM85</accession>
<dbReference type="InterPro" id="IPR011022">
    <property type="entry name" value="Arrestin_C-like"/>
</dbReference>
<evidence type="ECO:0000313" key="5">
    <source>
        <dbReference type="Proteomes" id="UP000504635"/>
    </source>
</evidence>
<feature type="region of interest" description="Disordered" evidence="3">
    <location>
        <begin position="1"/>
        <end position="40"/>
    </location>
</feature>
<dbReference type="GO" id="GO:0005737">
    <property type="term" value="C:cytoplasm"/>
    <property type="evidence" value="ECO:0007669"/>
    <property type="project" value="TreeGrafter"/>
</dbReference>
<dbReference type="PANTHER" id="PTHR11792">
    <property type="entry name" value="ARRESTIN"/>
    <property type="match status" value="1"/>
</dbReference>
<evidence type="ECO:0000256" key="2">
    <source>
        <dbReference type="ARBA" id="ARBA00022606"/>
    </source>
</evidence>
<dbReference type="PANTHER" id="PTHR11792:SF18">
    <property type="entry name" value="FI20035P1"/>
    <property type="match status" value="1"/>
</dbReference>
<dbReference type="FunCoup" id="A0A6J2YM85">
    <property type="interactions" value="13"/>
</dbReference>
<feature type="region of interest" description="Disordered" evidence="3">
    <location>
        <begin position="595"/>
        <end position="620"/>
    </location>
</feature>
<dbReference type="GO" id="GO:0001664">
    <property type="term" value="F:G protein-coupled receptor binding"/>
    <property type="evidence" value="ECO:0007669"/>
    <property type="project" value="TreeGrafter"/>
</dbReference>
<dbReference type="InterPro" id="IPR014756">
    <property type="entry name" value="Ig_E-set"/>
</dbReference>
<dbReference type="RefSeq" id="XP_030764416.1">
    <property type="nucleotide sequence ID" value="XM_030908556.1"/>
</dbReference>
<gene>
    <name evidence="6" type="primary">LOC115888735</name>
</gene>
<dbReference type="InterPro" id="IPR000698">
    <property type="entry name" value="Arrestin"/>
</dbReference>
<name>A0A6J2YM85_SITOR</name>
<proteinExistence type="inferred from homology"/>
<comment type="similarity">
    <text evidence="1">Belongs to the arrestin family.</text>
</comment>
<dbReference type="InterPro" id="IPR014753">
    <property type="entry name" value="Arrestin_N"/>
</dbReference>
<dbReference type="InParanoid" id="A0A6J2YM85"/>
<dbReference type="Pfam" id="PF00339">
    <property type="entry name" value="Arrestin_N"/>
    <property type="match status" value="1"/>
</dbReference>
<feature type="domain" description="Arrestin C-terminal-like" evidence="4">
    <location>
        <begin position="419"/>
        <end position="577"/>
    </location>
</feature>
<dbReference type="AlphaFoldDB" id="A0A6J2YM85"/>
<dbReference type="SMART" id="SM01017">
    <property type="entry name" value="Arrestin_C"/>
    <property type="match status" value="1"/>
</dbReference>
<dbReference type="GO" id="GO:0002031">
    <property type="term" value="P:G protein-coupled receptor internalization"/>
    <property type="evidence" value="ECO:0007669"/>
    <property type="project" value="TreeGrafter"/>
</dbReference>
<dbReference type="GO" id="GO:0007165">
    <property type="term" value="P:signal transduction"/>
    <property type="evidence" value="ECO:0007669"/>
    <property type="project" value="InterPro"/>
</dbReference>
<dbReference type="InterPro" id="IPR011021">
    <property type="entry name" value="Arrestin-like_N"/>
</dbReference>
<dbReference type="Gene3D" id="2.60.40.640">
    <property type="match status" value="1"/>
</dbReference>
<dbReference type="OrthoDB" id="6500995at2759"/>
<feature type="compositionally biased region" description="Basic and acidic residues" evidence="3">
    <location>
        <begin position="607"/>
        <end position="620"/>
    </location>
</feature>
<evidence type="ECO:0000256" key="1">
    <source>
        <dbReference type="ARBA" id="ARBA00005298"/>
    </source>
</evidence>
<protein>
    <submittedName>
        <fullName evidence="6">Arrestin homolog</fullName>
    </submittedName>
</protein>
<dbReference type="Gene3D" id="2.60.40.840">
    <property type="match status" value="1"/>
</dbReference>
<reference evidence="6" key="1">
    <citation type="submission" date="2025-08" db="UniProtKB">
        <authorList>
            <consortium name="RefSeq"/>
        </authorList>
    </citation>
    <scope>IDENTIFICATION</scope>
    <source>
        <tissue evidence="6">Gonads</tissue>
    </source>
</reference>
<sequence length="620" mass="68836">MTMDTDEASAAGPSTAQDREPTAPEPKPTVPESNISTQRVFKKSSPNNKLTMYLSSRDLVVSHGCIDRLIGVLLIDPEFVDSRKVYGQITLTFRYGREDEEVMGLKFCNEAVMCLTQLYPPPTRPVFTTPLQEALLKRLGSNAYPFTMEITPLAPPSVQLVPAKEYNGAPIGTSYDVRAYVGIDPKFASFLSPAERMDEKLHKRTTVRMGIRVVQRAFAPPSPYRYVPGYGGRTTKEQAKFNRKALLFGCKSAPLDNRFFAAQGKSRSVEAVTTIQPVTEACRDISVAHHSMPECRNKDTEFVDNEANQETTPNHNSGGPAEADFDKENNRQSPTLFNGTSLSDHEEPEPEPEPEMLPKSSCRRASKMAATRSQSVESNEDRICDHYRSLCSAKRPSLAAYMAGVPNPKAAVEKPFMLSDGKVFLSASLDKAIYSHGEEVRVSVHIRNNSTKTIRRIKVFIVQHVDVCMFSNGKFKNVVAIYSDKESCPIHTGETVTKTYTLLPLNTSTKNWIALEDTYTKSSSNLASTVCSSSGNSEDRNVFAIYVSYYVKVKLLASVMGGDVSLKLPFTLMHTCTDYNSETLTRVKKIDTENRKYVPNQSPKCQRGTEDDIKPAKDGT</sequence>
<dbReference type="InterPro" id="IPR014752">
    <property type="entry name" value="Arrestin-like_C"/>
</dbReference>
<keyword evidence="2" id="KW-0716">Sensory transduction</keyword>